<feature type="domain" description="GGDEF" evidence="2">
    <location>
        <begin position="66"/>
        <end position="198"/>
    </location>
</feature>
<dbReference type="RefSeq" id="WP_272181626.1">
    <property type="nucleotide sequence ID" value="NZ_JAQOMS010000002.1"/>
</dbReference>
<evidence type="ECO:0000259" key="2">
    <source>
        <dbReference type="PROSITE" id="PS50887"/>
    </source>
</evidence>
<reference evidence="3 4" key="1">
    <citation type="submission" date="2023-01" db="EMBL/GenBank/DDBJ databases">
        <title>Psychrosphaera sp. nov., isolated from marine algae.</title>
        <authorList>
            <person name="Bayburt H."/>
            <person name="Choi B.J."/>
            <person name="Kim J.M."/>
            <person name="Choi D.G."/>
            <person name="Jeon C.O."/>
        </authorList>
    </citation>
    <scope>NUCLEOTIDE SEQUENCE [LARGE SCALE GENOMIC DNA]</scope>
    <source>
        <strain evidence="3 4">G1-22</strain>
    </source>
</reference>
<dbReference type="InterPro" id="IPR052163">
    <property type="entry name" value="DGC-Regulatory_Protein"/>
</dbReference>
<gene>
    <name evidence="3" type="ORF">PN838_18750</name>
</gene>
<dbReference type="Gene3D" id="3.30.70.270">
    <property type="match status" value="1"/>
</dbReference>
<accession>A0ABT5FH11</accession>
<evidence type="ECO:0000313" key="4">
    <source>
        <dbReference type="Proteomes" id="UP001528411"/>
    </source>
</evidence>
<dbReference type="PANTHER" id="PTHR46663">
    <property type="entry name" value="DIGUANYLATE CYCLASE DGCT-RELATED"/>
    <property type="match status" value="1"/>
</dbReference>
<dbReference type="InterPro" id="IPR043128">
    <property type="entry name" value="Rev_trsase/Diguanyl_cyclase"/>
</dbReference>
<keyword evidence="4" id="KW-1185">Reference proteome</keyword>
<dbReference type="SUPFAM" id="SSF55073">
    <property type="entry name" value="Nucleotide cyclase"/>
    <property type="match status" value="1"/>
</dbReference>
<dbReference type="Pfam" id="PF00990">
    <property type="entry name" value="GGDEF"/>
    <property type="match status" value="1"/>
</dbReference>
<comment type="caution">
    <text evidence="3">The sequence shown here is derived from an EMBL/GenBank/DDBJ whole genome shotgun (WGS) entry which is preliminary data.</text>
</comment>
<dbReference type="InterPro" id="IPR029787">
    <property type="entry name" value="Nucleotide_cyclase"/>
</dbReference>
<dbReference type="InterPro" id="IPR000160">
    <property type="entry name" value="GGDEF_dom"/>
</dbReference>
<proteinExistence type="predicted"/>
<feature type="coiled-coil region" evidence="1">
    <location>
        <begin position="1"/>
        <end position="28"/>
    </location>
</feature>
<dbReference type="PANTHER" id="PTHR46663:SF2">
    <property type="entry name" value="GGDEF DOMAIN-CONTAINING PROTEIN"/>
    <property type="match status" value="1"/>
</dbReference>
<organism evidence="3 4">
    <name type="scientific">Psychrosphaera algicola</name>
    <dbReference type="NCBI Taxonomy" id="3023714"/>
    <lineage>
        <taxon>Bacteria</taxon>
        <taxon>Pseudomonadati</taxon>
        <taxon>Pseudomonadota</taxon>
        <taxon>Gammaproteobacteria</taxon>
        <taxon>Alteromonadales</taxon>
        <taxon>Pseudoalteromonadaceae</taxon>
        <taxon>Psychrosphaera</taxon>
    </lineage>
</organism>
<dbReference type="NCBIfam" id="TIGR00254">
    <property type="entry name" value="GGDEF"/>
    <property type="match status" value="1"/>
</dbReference>
<evidence type="ECO:0000313" key="3">
    <source>
        <dbReference type="EMBL" id="MDC2890421.1"/>
    </source>
</evidence>
<protein>
    <submittedName>
        <fullName evidence="3">GGDEF domain-containing protein</fullName>
    </submittedName>
</protein>
<sequence length="198" mass="22515">MTERKKLQKELELNVLDLEQEIIKNKELGNKLEHQATHDYLTDLANRQYLNGYLARCGAKMARGKFTIYLLFIDLDGFKHINDNYGHAAGDAVLIEVSNRLTKLMRGYDIVARIGGDEFVVVLELVDSDELVENIGERIITEISRDYVFEDQKLTIGASIGVARAETKEQLDMVILNADHAMYAAKSEGKGRVCWHRE</sequence>
<evidence type="ECO:0000256" key="1">
    <source>
        <dbReference type="SAM" id="Coils"/>
    </source>
</evidence>
<dbReference type="SMART" id="SM00267">
    <property type="entry name" value="GGDEF"/>
    <property type="match status" value="1"/>
</dbReference>
<dbReference type="EMBL" id="JAQOMS010000002">
    <property type="protein sequence ID" value="MDC2890421.1"/>
    <property type="molecule type" value="Genomic_DNA"/>
</dbReference>
<name>A0ABT5FH11_9GAMM</name>
<dbReference type="Proteomes" id="UP001528411">
    <property type="component" value="Unassembled WGS sequence"/>
</dbReference>
<dbReference type="PROSITE" id="PS50887">
    <property type="entry name" value="GGDEF"/>
    <property type="match status" value="1"/>
</dbReference>
<dbReference type="CDD" id="cd01949">
    <property type="entry name" value="GGDEF"/>
    <property type="match status" value="1"/>
</dbReference>
<keyword evidence="1" id="KW-0175">Coiled coil</keyword>